<evidence type="ECO:0000313" key="1">
    <source>
        <dbReference type="EMBL" id="RXH55741.1"/>
    </source>
</evidence>
<organism evidence="1 2">
    <name type="scientific">Granulicella sibirica</name>
    <dbReference type="NCBI Taxonomy" id="2479048"/>
    <lineage>
        <taxon>Bacteria</taxon>
        <taxon>Pseudomonadati</taxon>
        <taxon>Acidobacteriota</taxon>
        <taxon>Terriglobia</taxon>
        <taxon>Terriglobales</taxon>
        <taxon>Acidobacteriaceae</taxon>
        <taxon>Granulicella</taxon>
    </lineage>
</organism>
<proteinExistence type="predicted"/>
<dbReference type="AlphaFoldDB" id="A0A4Q0T2F4"/>
<accession>A0A4Q0T2F4</accession>
<comment type="caution">
    <text evidence="1">The sequence shown here is derived from an EMBL/GenBank/DDBJ whole genome shotgun (WGS) entry which is preliminary data.</text>
</comment>
<reference evidence="2" key="2">
    <citation type="submission" date="2019-02" db="EMBL/GenBank/DDBJ databases">
        <title>Granulicella sibirica sp. nov., a psychrotolerant acidobacterium isolated from an organic soil layer in forested tundra, West Siberia.</title>
        <authorList>
            <person name="Oshkin I.Y."/>
            <person name="Kulichevskaya I.S."/>
            <person name="Rijpstra W.I.C."/>
            <person name="Sinninghe Damste J.S."/>
            <person name="Rakitin A.L."/>
            <person name="Ravin N.V."/>
            <person name="Dedysh S.N."/>
        </authorList>
    </citation>
    <scope>NUCLEOTIDE SEQUENCE [LARGE SCALE GENOMIC DNA]</scope>
    <source>
        <strain evidence="2">AF10</strain>
    </source>
</reference>
<sequence length="218" mass="23831">MNGETLASGDLIQVSDGDRVTSRLTFHFRDGSLDDETTVFSQHKILRLISDRHVQKGPAYPKPMDVLIQHNGTVTMRDDAGKTSVEHIDLPPDTYNGLQFAVVANILPTTPETKIAYVAPTGKGRLIHLSITPEGEDAFTAAGVKRKAVNYRLHPELGGLTGMVAPLIGKQPEDAHVWVMQSEAPAIVKVEAQFYEGGPVWRVELTSPVWSGEPRASR</sequence>
<dbReference type="OrthoDB" id="112289at2"/>
<gene>
    <name evidence="1" type="ORF">GRAN_2598</name>
</gene>
<dbReference type="RefSeq" id="WP_128913336.1">
    <property type="nucleotide sequence ID" value="NZ_RDSM01000002.1"/>
</dbReference>
<evidence type="ECO:0000313" key="2">
    <source>
        <dbReference type="Proteomes" id="UP000289437"/>
    </source>
</evidence>
<evidence type="ECO:0008006" key="3">
    <source>
        <dbReference type="Google" id="ProtNLM"/>
    </source>
</evidence>
<keyword evidence="2" id="KW-1185">Reference proteome</keyword>
<name>A0A4Q0T2F4_9BACT</name>
<dbReference type="Proteomes" id="UP000289437">
    <property type="component" value="Unassembled WGS sequence"/>
</dbReference>
<protein>
    <recommendedName>
        <fullName evidence="3">DUF3108 domain-containing protein</fullName>
    </recommendedName>
</protein>
<reference evidence="1 2" key="1">
    <citation type="submission" date="2018-11" db="EMBL/GenBank/DDBJ databases">
        <authorList>
            <person name="Mardanov A.V."/>
            <person name="Ravin N.V."/>
            <person name="Dedysh S.N."/>
        </authorList>
    </citation>
    <scope>NUCLEOTIDE SEQUENCE [LARGE SCALE GENOMIC DNA]</scope>
    <source>
        <strain evidence="1 2">AF10</strain>
    </source>
</reference>
<dbReference type="EMBL" id="RDSM01000002">
    <property type="protein sequence ID" value="RXH55741.1"/>
    <property type="molecule type" value="Genomic_DNA"/>
</dbReference>